<reference evidence="2" key="1">
    <citation type="submission" date="2022-03" db="EMBL/GenBank/DDBJ databases">
        <authorList>
            <person name="Martin H S."/>
        </authorList>
    </citation>
    <scope>NUCLEOTIDE SEQUENCE</scope>
</reference>
<proteinExistence type="predicted"/>
<sequence length="108" mass="12291">MAWRLLPWHLQEDCSNPTPNPRPQREGTPPRHIVGGTPWSYTFWSGIIWGFHFGDPIVESLAQIHACIRWAQLSDEWRTGRLRIIRAMAAGLQHGQPALRGSSPELDT</sequence>
<feature type="non-terminal residue" evidence="2">
    <location>
        <position position="1"/>
    </location>
</feature>
<name>A0ABN8I0V8_9NEOP</name>
<dbReference type="EMBL" id="OW152828">
    <property type="protein sequence ID" value="CAH2044729.1"/>
    <property type="molecule type" value="Genomic_DNA"/>
</dbReference>
<organism evidence="2 3">
    <name type="scientific">Iphiclides podalirius</name>
    <name type="common">scarce swallowtail</name>
    <dbReference type="NCBI Taxonomy" id="110791"/>
    <lineage>
        <taxon>Eukaryota</taxon>
        <taxon>Metazoa</taxon>
        <taxon>Ecdysozoa</taxon>
        <taxon>Arthropoda</taxon>
        <taxon>Hexapoda</taxon>
        <taxon>Insecta</taxon>
        <taxon>Pterygota</taxon>
        <taxon>Neoptera</taxon>
        <taxon>Endopterygota</taxon>
        <taxon>Lepidoptera</taxon>
        <taxon>Glossata</taxon>
        <taxon>Ditrysia</taxon>
        <taxon>Papilionoidea</taxon>
        <taxon>Papilionidae</taxon>
        <taxon>Papilioninae</taxon>
        <taxon>Iphiclides</taxon>
    </lineage>
</organism>
<evidence type="ECO:0000313" key="3">
    <source>
        <dbReference type="Proteomes" id="UP000837857"/>
    </source>
</evidence>
<accession>A0ABN8I0V8</accession>
<keyword evidence="3" id="KW-1185">Reference proteome</keyword>
<evidence type="ECO:0000256" key="1">
    <source>
        <dbReference type="SAM" id="MobiDB-lite"/>
    </source>
</evidence>
<gene>
    <name evidence="2" type="ORF">IPOD504_LOCUS4760</name>
</gene>
<evidence type="ECO:0000313" key="2">
    <source>
        <dbReference type="EMBL" id="CAH2044729.1"/>
    </source>
</evidence>
<dbReference type="Proteomes" id="UP000837857">
    <property type="component" value="Chromosome 16"/>
</dbReference>
<protein>
    <submittedName>
        <fullName evidence="2">Uncharacterized protein</fullName>
    </submittedName>
</protein>
<feature type="region of interest" description="Disordered" evidence="1">
    <location>
        <begin position="12"/>
        <end position="31"/>
    </location>
</feature>